<dbReference type="EMBL" id="FXTO01000031">
    <property type="protein sequence ID" value="SMO95989.1"/>
    <property type="molecule type" value="Genomic_DNA"/>
</dbReference>
<accession>A0A521FIR0</accession>
<name>A0A521FIR0_9RHOB</name>
<evidence type="ECO:0000313" key="2">
    <source>
        <dbReference type="Proteomes" id="UP000316030"/>
    </source>
</evidence>
<sequence>MTEAKQDMHATHAISAVTVNHEAHGPTVLLCLLKETGEISGDIILPAPPHYARQVAQYIIDAADRAEAGQFDIPTRVVAGGGV</sequence>
<dbReference type="Proteomes" id="UP000316030">
    <property type="component" value="Unassembled WGS sequence"/>
</dbReference>
<protein>
    <submittedName>
        <fullName evidence="1">Uncharacterized protein</fullName>
    </submittedName>
</protein>
<gene>
    <name evidence="1" type="ORF">SAMN06265173_1319</name>
</gene>
<dbReference type="RefSeq" id="WP_142494530.1">
    <property type="nucleotide sequence ID" value="NZ_FXTO01000031.1"/>
</dbReference>
<organism evidence="1 2">
    <name type="scientific">Thalassovita litoralis</name>
    <dbReference type="NCBI Taxonomy" id="1010611"/>
    <lineage>
        <taxon>Bacteria</taxon>
        <taxon>Pseudomonadati</taxon>
        <taxon>Pseudomonadota</taxon>
        <taxon>Alphaproteobacteria</taxon>
        <taxon>Rhodobacterales</taxon>
        <taxon>Roseobacteraceae</taxon>
        <taxon>Thalassovita</taxon>
    </lineage>
</organism>
<evidence type="ECO:0000313" key="1">
    <source>
        <dbReference type="EMBL" id="SMO95989.1"/>
    </source>
</evidence>
<keyword evidence="2" id="KW-1185">Reference proteome</keyword>
<proteinExistence type="predicted"/>
<reference evidence="1 2" key="1">
    <citation type="submission" date="2017-05" db="EMBL/GenBank/DDBJ databases">
        <authorList>
            <person name="Varghese N."/>
            <person name="Submissions S."/>
        </authorList>
    </citation>
    <scope>NUCLEOTIDE SEQUENCE [LARGE SCALE GENOMIC DNA]</scope>
    <source>
        <strain evidence="1 2">DSM 29506</strain>
    </source>
</reference>
<dbReference type="AlphaFoldDB" id="A0A521FIR0"/>